<evidence type="ECO:0000256" key="2">
    <source>
        <dbReference type="ARBA" id="ARBA00022692"/>
    </source>
</evidence>
<keyword evidence="3 5" id="KW-1133">Transmembrane helix</keyword>
<feature type="transmembrane region" description="Helical" evidence="5">
    <location>
        <begin position="104"/>
        <end position="128"/>
    </location>
</feature>
<reference evidence="6" key="1">
    <citation type="submission" date="2023-02" db="EMBL/GenBank/DDBJ databases">
        <title>Tahibacter soli sp. nov. isolated from soil.</title>
        <authorList>
            <person name="Baek J.H."/>
            <person name="Lee J.K."/>
            <person name="Choi D.G."/>
            <person name="Jeon C.O."/>
        </authorList>
    </citation>
    <scope>NUCLEOTIDE SEQUENCE</scope>
    <source>
        <strain evidence="6">BL</strain>
    </source>
</reference>
<feature type="transmembrane region" description="Helical" evidence="5">
    <location>
        <begin position="140"/>
        <end position="161"/>
    </location>
</feature>
<dbReference type="Proteomes" id="UP001139971">
    <property type="component" value="Unassembled WGS sequence"/>
</dbReference>
<keyword evidence="7" id="KW-1185">Reference proteome</keyword>
<dbReference type="PANTHER" id="PTHR37955">
    <property type="entry name" value="TELLURITE RESISTANCE PROTEIN TEHA"/>
    <property type="match status" value="1"/>
</dbReference>
<dbReference type="GO" id="GO:0046583">
    <property type="term" value="F:monoatomic cation efflux transmembrane transporter activity"/>
    <property type="evidence" value="ECO:0007669"/>
    <property type="project" value="TreeGrafter"/>
</dbReference>
<dbReference type="InterPro" id="IPR004695">
    <property type="entry name" value="SLAC1/Mae1/Ssu1/TehA"/>
</dbReference>
<evidence type="ECO:0000313" key="6">
    <source>
        <dbReference type="EMBL" id="MDC8012772.1"/>
    </source>
</evidence>
<feature type="transmembrane region" description="Helical" evidence="5">
    <location>
        <begin position="225"/>
        <end position="242"/>
    </location>
</feature>
<keyword evidence="4 5" id="KW-0472">Membrane</keyword>
<evidence type="ECO:0000256" key="3">
    <source>
        <dbReference type="ARBA" id="ARBA00022989"/>
    </source>
</evidence>
<proteinExistence type="predicted"/>
<keyword evidence="2 5" id="KW-0812">Transmembrane</keyword>
<dbReference type="CDD" id="cd09324">
    <property type="entry name" value="TDT_TehA"/>
    <property type="match status" value="1"/>
</dbReference>
<comment type="caution">
    <text evidence="6">The sequence shown here is derived from an EMBL/GenBank/DDBJ whole genome shotgun (WGS) entry which is preliminary data.</text>
</comment>
<accession>A0A9X3YIB8</accession>
<organism evidence="6 7">
    <name type="scientific">Tahibacter soli</name>
    <dbReference type="NCBI Taxonomy" id="2983605"/>
    <lineage>
        <taxon>Bacteria</taxon>
        <taxon>Pseudomonadati</taxon>
        <taxon>Pseudomonadota</taxon>
        <taxon>Gammaproteobacteria</taxon>
        <taxon>Lysobacterales</taxon>
        <taxon>Rhodanobacteraceae</taxon>
        <taxon>Tahibacter</taxon>
    </lineage>
</organism>
<gene>
    <name evidence="6" type="primary">tehA</name>
    <name evidence="6" type="ORF">OD750_009455</name>
</gene>
<dbReference type="Gene3D" id="1.50.10.150">
    <property type="entry name" value="Voltage-dependent anion channel"/>
    <property type="match status" value="1"/>
</dbReference>
<evidence type="ECO:0000256" key="5">
    <source>
        <dbReference type="SAM" id="Phobius"/>
    </source>
</evidence>
<dbReference type="Pfam" id="PF03595">
    <property type="entry name" value="SLAC1"/>
    <property type="match status" value="1"/>
</dbReference>
<comment type="subcellular location">
    <subcellularLocation>
        <location evidence="1">Membrane</location>
        <topology evidence="1">Multi-pass membrane protein</topology>
    </subcellularLocation>
</comment>
<evidence type="ECO:0000313" key="7">
    <source>
        <dbReference type="Proteomes" id="UP001139971"/>
    </source>
</evidence>
<sequence length="324" mass="33496">MAARSFPQVPASFFGIVLGLAGLANDWRAAHAAWSLPASVGDVLVVIAAVAWLAIGVLYAGKWIVAPAVAKEETGHVVQCCFIGLAGVATLLVAQGVAPWSRTAAVVLFMAGAAFTLAFGLWRTGILWRGERDPAATTPVLYLPMVAGGFVTGTVSASLGWPQWGQLAFGAALFTWLAVESVLLHRLYTAPTLAPALRPTLGIQLAPPAVGCVCYLSVSGGHADLAAHMLIGYALLQALLLVRMSRWIAQQPFGAGYWAFTFGATALAGAAIRLSIAQPDGPMAILAPILFVLANVLVAGIAGATLRLLFAGRLLPAAPSAPAR</sequence>
<evidence type="ECO:0000256" key="4">
    <source>
        <dbReference type="ARBA" id="ARBA00023136"/>
    </source>
</evidence>
<dbReference type="GO" id="GO:0005886">
    <property type="term" value="C:plasma membrane"/>
    <property type="evidence" value="ECO:0007669"/>
    <property type="project" value="TreeGrafter"/>
</dbReference>
<dbReference type="InterPro" id="IPR038665">
    <property type="entry name" value="Voltage-dep_anion_channel_sf"/>
</dbReference>
<evidence type="ECO:0000256" key="1">
    <source>
        <dbReference type="ARBA" id="ARBA00004141"/>
    </source>
</evidence>
<dbReference type="InterPro" id="IPR039264">
    <property type="entry name" value="TehA"/>
</dbReference>
<dbReference type="EMBL" id="JAOVZO020000014">
    <property type="protein sequence ID" value="MDC8012772.1"/>
    <property type="molecule type" value="Genomic_DNA"/>
</dbReference>
<feature type="transmembrane region" description="Helical" evidence="5">
    <location>
        <begin position="284"/>
        <end position="310"/>
    </location>
</feature>
<dbReference type="RefSeq" id="WP_263544895.1">
    <property type="nucleotide sequence ID" value="NZ_JAOVZO020000014.1"/>
</dbReference>
<feature type="transmembrane region" description="Helical" evidence="5">
    <location>
        <begin position="77"/>
        <end position="98"/>
    </location>
</feature>
<name>A0A9X3YIB8_9GAMM</name>
<protein>
    <submittedName>
        <fullName evidence="6">Dicarboxylate transporter/tellurite-resistance protein TehA</fullName>
    </submittedName>
</protein>
<dbReference type="PANTHER" id="PTHR37955:SF1">
    <property type="entry name" value="DEP DOMAIN-CONTAINING PROTEIN"/>
    <property type="match status" value="1"/>
</dbReference>
<dbReference type="AlphaFoldDB" id="A0A9X3YIB8"/>
<feature type="transmembrane region" description="Helical" evidence="5">
    <location>
        <begin position="254"/>
        <end position="272"/>
    </location>
</feature>
<dbReference type="NCBIfam" id="NF008032">
    <property type="entry name" value="PRK10764.1"/>
    <property type="match status" value="1"/>
</dbReference>
<feature type="transmembrane region" description="Helical" evidence="5">
    <location>
        <begin position="42"/>
        <end position="65"/>
    </location>
</feature>
<dbReference type="InterPro" id="IPR052951">
    <property type="entry name" value="Tellurite_res_ion_channel"/>
</dbReference>